<dbReference type="PANTHER" id="PTHR45694:SF5">
    <property type="entry name" value="GLUTAREDOXIN 2"/>
    <property type="match status" value="1"/>
</dbReference>
<dbReference type="InterPro" id="IPR036249">
    <property type="entry name" value="Thioredoxin-like_sf"/>
</dbReference>
<dbReference type="CDD" id="cd02066">
    <property type="entry name" value="GRX_family"/>
    <property type="match status" value="1"/>
</dbReference>
<dbReference type="GO" id="GO:0005737">
    <property type="term" value="C:cytoplasm"/>
    <property type="evidence" value="ECO:0007669"/>
    <property type="project" value="TreeGrafter"/>
</dbReference>
<feature type="domain" description="Glutaredoxin" evidence="2">
    <location>
        <begin position="40"/>
        <end position="101"/>
    </location>
</feature>
<dbReference type="Gene3D" id="3.40.30.10">
    <property type="entry name" value="Glutaredoxin"/>
    <property type="match status" value="1"/>
</dbReference>
<dbReference type="OrthoDB" id="7867335at2"/>
<accession>A0A418X2H0</accession>
<dbReference type="PANTHER" id="PTHR45694">
    <property type="entry name" value="GLUTAREDOXIN 2"/>
    <property type="match status" value="1"/>
</dbReference>
<name>A0A418X2H0_9BURK</name>
<gene>
    <name evidence="3" type="ORF">D3870_12130</name>
</gene>
<comment type="similarity">
    <text evidence="1">Belongs to the glutaredoxin family.</text>
</comment>
<dbReference type="PROSITE" id="PS51354">
    <property type="entry name" value="GLUTAREDOXIN_2"/>
    <property type="match status" value="1"/>
</dbReference>
<reference evidence="3 4" key="1">
    <citation type="submission" date="2018-09" db="EMBL/GenBank/DDBJ databases">
        <authorList>
            <person name="Zhu H."/>
        </authorList>
    </citation>
    <scope>NUCLEOTIDE SEQUENCE [LARGE SCALE GENOMIC DNA]</scope>
    <source>
        <strain evidence="3 4">K2R10-39</strain>
    </source>
</reference>
<dbReference type="InterPro" id="IPR002109">
    <property type="entry name" value="Glutaredoxin"/>
</dbReference>
<dbReference type="GO" id="GO:0015038">
    <property type="term" value="F:glutathione disulfide oxidoreductase activity"/>
    <property type="evidence" value="ECO:0007669"/>
    <property type="project" value="TreeGrafter"/>
</dbReference>
<evidence type="ECO:0000313" key="3">
    <source>
        <dbReference type="EMBL" id="RJG06658.1"/>
    </source>
</evidence>
<evidence type="ECO:0000256" key="1">
    <source>
        <dbReference type="ARBA" id="ARBA00007787"/>
    </source>
</evidence>
<organism evidence="3 4">
    <name type="scientific">Noviherbaspirillum cavernae</name>
    <dbReference type="NCBI Taxonomy" id="2320862"/>
    <lineage>
        <taxon>Bacteria</taxon>
        <taxon>Pseudomonadati</taxon>
        <taxon>Pseudomonadota</taxon>
        <taxon>Betaproteobacteria</taxon>
        <taxon>Burkholderiales</taxon>
        <taxon>Oxalobacteraceae</taxon>
        <taxon>Noviherbaspirillum</taxon>
    </lineage>
</organism>
<dbReference type="AlphaFoldDB" id="A0A418X2H0"/>
<sequence length="129" mass="14233">MSRSVLDEAHIHPAIRAVISGHHAGIVREVQAAIAGNAVVVVGMAQNPYPRKARKALDVLGTPYKYLEYGSYLGGWRRRNALKMWTGWPTMPMVFVKGVLVGGASELQRLIDSGEFARLLEAKQAFRTM</sequence>
<dbReference type="SUPFAM" id="SSF52833">
    <property type="entry name" value="Thioredoxin-like"/>
    <property type="match status" value="1"/>
</dbReference>
<evidence type="ECO:0000259" key="2">
    <source>
        <dbReference type="Pfam" id="PF00462"/>
    </source>
</evidence>
<dbReference type="EMBL" id="QYUN01000002">
    <property type="protein sequence ID" value="RJG06658.1"/>
    <property type="molecule type" value="Genomic_DNA"/>
</dbReference>
<dbReference type="GO" id="GO:0034599">
    <property type="term" value="P:cellular response to oxidative stress"/>
    <property type="evidence" value="ECO:0007669"/>
    <property type="project" value="TreeGrafter"/>
</dbReference>
<dbReference type="Proteomes" id="UP000285190">
    <property type="component" value="Unassembled WGS sequence"/>
</dbReference>
<evidence type="ECO:0000313" key="4">
    <source>
        <dbReference type="Proteomes" id="UP000285190"/>
    </source>
</evidence>
<dbReference type="RefSeq" id="WP_119739434.1">
    <property type="nucleotide sequence ID" value="NZ_QYUN01000002.1"/>
</dbReference>
<protein>
    <submittedName>
        <fullName evidence="3">Glutaredoxin</fullName>
    </submittedName>
</protein>
<dbReference type="Pfam" id="PF00462">
    <property type="entry name" value="Glutaredoxin"/>
    <property type="match status" value="1"/>
</dbReference>
<keyword evidence="4" id="KW-1185">Reference proteome</keyword>
<proteinExistence type="inferred from homology"/>
<comment type="caution">
    <text evidence="3">The sequence shown here is derived from an EMBL/GenBank/DDBJ whole genome shotgun (WGS) entry which is preliminary data.</text>
</comment>